<evidence type="ECO:0000313" key="2">
    <source>
        <dbReference type="EMBL" id="EEQ94628.1"/>
    </source>
</evidence>
<accession>C4WQW9</accession>
<evidence type="ECO:0000256" key="1">
    <source>
        <dbReference type="SAM" id="Coils"/>
    </source>
</evidence>
<feature type="coiled-coil region" evidence="1">
    <location>
        <begin position="404"/>
        <end position="445"/>
    </location>
</feature>
<name>C4WQW9_9HYPH</name>
<keyword evidence="1" id="KW-0175">Coiled coil</keyword>
<proteinExistence type="predicted"/>
<dbReference type="PIRSF" id="PIRSF005850">
    <property type="entry name" value="UCP005850"/>
    <property type="match status" value="1"/>
</dbReference>
<sequence length="472" mass="53704">MEIIMNEIICPHCNKAFKIDETGYADILRQVRDSDFEKQLHERLELADQDKRNAVELAQAKVANELQKTAAAKDSEIQELRARLESGEVAQKLAVAEALGAVEKQRDTLLYELEKARREQETASKLAQATLIAELQKIAATKDAEIQSLKARLDAGALSQKLAVTEAVITVEKERDELKNGLARITLEKQLAETALRDKYETQLKDRNDAIERLRDMKAKLSTKMVGETLEQHCSIEFDRIRATAFPRAYFEKDNDARNGSKGDFIFRERDDAGSEIVSIMFEMKNENDETATKKKNEDFLRELDKDRSAKGCEYAVLVSLLEPENELYNTGIIDVSHRYPKMYVVRPQFFIPIITLLRNAAMNSLHYKNELALVKAQNVDITNFESQLDDFKAAFGRNWRLASDGFEEAVKRIDEAIKDLEKTKEALHKSANNLRLANDKAEDLTVKRLTRGNPTMAIKFAELKQNGMDDN</sequence>
<dbReference type="Pfam" id="PF09903">
    <property type="entry name" value="DUF2130"/>
    <property type="match status" value="1"/>
</dbReference>
<dbReference type="HOGENOM" id="CLU_034837_0_0_5"/>
<comment type="caution">
    <text evidence="2">The sequence shown here is derived from an EMBL/GenBank/DDBJ whole genome shotgun (WGS) entry which is preliminary data.</text>
</comment>
<dbReference type="AlphaFoldDB" id="C4WQW9"/>
<evidence type="ECO:0008006" key="4">
    <source>
        <dbReference type="Google" id="ProtNLM"/>
    </source>
</evidence>
<evidence type="ECO:0000313" key="3">
    <source>
        <dbReference type="Proteomes" id="UP000004386"/>
    </source>
</evidence>
<feature type="coiled-coil region" evidence="1">
    <location>
        <begin position="63"/>
        <end position="152"/>
    </location>
</feature>
<dbReference type="EMBL" id="ACQA01000002">
    <property type="protein sequence ID" value="EEQ94628.1"/>
    <property type="molecule type" value="Genomic_DNA"/>
</dbReference>
<organism evidence="2 3">
    <name type="scientific">Brucella intermedia LMG 3301</name>
    <dbReference type="NCBI Taxonomy" id="641118"/>
    <lineage>
        <taxon>Bacteria</taxon>
        <taxon>Pseudomonadati</taxon>
        <taxon>Pseudomonadota</taxon>
        <taxon>Alphaproteobacteria</taxon>
        <taxon>Hyphomicrobiales</taxon>
        <taxon>Brucellaceae</taxon>
        <taxon>Brucella/Ochrobactrum group</taxon>
        <taxon>Brucella</taxon>
    </lineage>
</organism>
<gene>
    <name evidence="2" type="ORF">OINT_2001870</name>
</gene>
<dbReference type="Proteomes" id="UP000004386">
    <property type="component" value="Unassembled WGS sequence"/>
</dbReference>
<dbReference type="InterPro" id="IPR019219">
    <property type="entry name" value="DUF2130"/>
</dbReference>
<reference evidence="2 3" key="1">
    <citation type="submission" date="2009-05" db="EMBL/GenBank/DDBJ databases">
        <authorList>
            <person name="Setubal J.C."/>
            <person name="Boyle S."/>
            <person name="Crasta O.R."/>
            <person name="Gillespie J.J."/>
            <person name="Kenyon R.W."/>
            <person name="Lu J."/>
            <person name="Mane S."/>
            <person name="Nagrani S."/>
            <person name="Shallom J.M."/>
            <person name="Shallom S."/>
            <person name="Shukla M."/>
            <person name="Snyder E.E."/>
            <person name="Sobral B.W."/>
            <person name="Wattam A.R."/>
            <person name="Will R."/>
            <person name="Williams K."/>
            <person name="Yoo H."/>
            <person name="Munk C."/>
            <person name="Tapia R."/>
            <person name="Green L."/>
            <person name="Rogers Y."/>
            <person name="Detter J.C."/>
            <person name="Bruce D."/>
            <person name="Brettin T.S."/>
            <person name="Tsolis R."/>
        </authorList>
    </citation>
    <scope>NUCLEOTIDE SEQUENCE [LARGE SCALE GENOMIC DNA]</scope>
    <source>
        <strain evidence="2 3">LMG 3301</strain>
    </source>
</reference>
<protein>
    <recommendedName>
        <fullName evidence="4">DUF2130 domain-containing protein</fullName>
    </recommendedName>
</protein>